<dbReference type="RefSeq" id="WP_126693930.1">
    <property type="nucleotide sequence ID" value="NZ_RXOF01000008.1"/>
</dbReference>
<accession>A0A431U173</accession>
<gene>
    <name evidence="1" type="ORF">EJV47_14745</name>
</gene>
<evidence type="ECO:0000313" key="2">
    <source>
        <dbReference type="Proteomes" id="UP000282184"/>
    </source>
</evidence>
<evidence type="ECO:0000313" key="1">
    <source>
        <dbReference type="EMBL" id="RTQ48853.1"/>
    </source>
</evidence>
<dbReference type="OrthoDB" id="1091452at2"/>
<protein>
    <submittedName>
        <fullName evidence="1">Uncharacterized protein</fullName>
    </submittedName>
</protein>
<dbReference type="Proteomes" id="UP000282184">
    <property type="component" value="Unassembled WGS sequence"/>
</dbReference>
<organism evidence="1 2">
    <name type="scientific">Hymenobacter gummosus</name>
    <dbReference type="NCBI Taxonomy" id="1776032"/>
    <lineage>
        <taxon>Bacteria</taxon>
        <taxon>Pseudomonadati</taxon>
        <taxon>Bacteroidota</taxon>
        <taxon>Cytophagia</taxon>
        <taxon>Cytophagales</taxon>
        <taxon>Hymenobacteraceae</taxon>
        <taxon>Hymenobacter</taxon>
    </lineage>
</organism>
<reference evidence="1 2" key="1">
    <citation type="submission" date="2018-12" db="EMBL/GenBank/DDBJ databases">
        <title>Hymenobacter gummosus sp. nov., isolated from a spring.</title>
        <authorList>
            <person name="Nie L."/>
        </authorList>
    </citation>
    <scope>NUCLEOTIDE SEQUENCE [LARGE SCALE GENOMIC DNA]</scope>
    <source>
        <strain evidence="1 2">KCTC 52166</strain>
    </source>
</reference>
<sequence>MKRTIVLLSTGLLAVACEQPTRQQPAADPAAAAVATAATAAALPALVPDTIQLPDGAHGQWSVLQTGTFHHEEVPEDAEKQAWLGLFRGPQGYYVAPAPLRVKRAYDAIVDEDGEQTGWEVAVPGNADHCVLLLATQGAVPAGRTDTAAVKPQLLLPGKLLRFAFRGASYTLAATGAWAAGDTSAYAVQNYKLYLAADAAPGKRQLLAATPHFDDAMMQLVWIGDLDHDQRPDFILDTASHYNSSSPSVYLSSRAEGQELVKFVGQHVITGC</sequence>
<dbReference type="EMBL" id="RXOF01000008">
    <property type="protein sequence ID" value="RTQ48853.1"/>
    <property type="molecule type" value="Genomic_DNA"/>
</dbReference>
<comment type="caution">
    <text evidence="1">The sequence shown here is derived from an EMBL/GenBank/DDBJ whole genome shotgun (WGS) entry which is preliminary data.</text>
</comment>
<name>A0A431U173_9BACT</name>
<dbReference type="AlphaFoldDB" id="A0A431U173"/>
<proteinExistence type="predicted"/>
<dbReference type="PROSITE" id="PS51257">
    <property type="entry name" value="PROKAR_LIPOPROTEIN"/>
    <property type="match status" value="1"/>
</dbReference>
<keyword evidence="2" id="KW-1185">Reference proteome</keyword>